<dbReference type="SUPFAM" id="SSF46548">
    <property type="entry name" value="alpha-helical ferredoxin"/>
    <property type="match status" value="1"/>
</dbReference>
<accession>A0A0W0YXX9</accession>
<dbReference type="STRING" id="452.Lspi_2395"/>
<keyword evidence="6" id="KW-1185">Reference proteome</keyword>
<evidence type="ECO:0000313" key="5">
    <source>
        <dbReference type="EMBL" id="KTD61765.1"/>
    </source>
</evidence>
<dbReference type="PROSITE" id="PS00198">
    <property type="entry name" value="4FE4S_FER_1"/>
    <property type="match status" value="1"/>
</dbReference>
<dbReference type="PANTHER" id="PTHR40447:SF1">
    <property type="entry name" value="ANAEROBIC SULFITE REDUCTASE SUBUNIT A"/>
    <property type="match status" value="1"/>
</dbReference>
<dbReference type="GO" id="GO:0046872">
    <property type="term" value="F:metal ion binding"/>
    <property type="evidence" value="ECO:0007669"/>
    <property type="project" value="UniProtKB-KW"/>
</dbReference>
<dbReference type="OrthoDB" id="9795302at2"/>
<keyword evidence="3" id="KW-0411">Iron-sulfur</keyword>
<sequence>MNKERSFFLPHAQLQDLLDALKASGYRCVGPQVRDAAIVYDDLTHASQLPWGIRDHQEPGKYRLEKLDKHEAFSWANGPQAIKPVLFKPRETVWRVERDQKGKLAFVPCQADDEQPVAIIGARSCDIAAMVIQDKVFINGTGSDVRYKNRRDALFVVAVNCTYSSGNCFCVSAGTGPSAKDSYDLAMTELEDGFVIKSGSERGEKILTMLSLSSAHETRKQDAEKRVTQAAKTQTKRIPLDNQRGLRDLLFSNLGHPRWDHVAERCLSCGNCTSVCPTCFCHSEQDKPALDGTASEHQREWDSCFTAGHSHLAGGQPVRDDTRKRYRQWLTHKVGSWFDQFDTSGCVGCGRCVTWCPVGIDITEELAAISGESNQRGTDHD</sequence>
<dbReference type="PROSITE" id="PS51379">
    <property type="entry name" value="4FE4S_FER_2"/>
    <property type="match status" value="2"/>
</dbReference>
<evidence type="ECO:0000256" key="3">
    <source>
        <dbReference type="ARBA" id="ARBA00023014"/>
    </source>
</evidence>
<dbReference type="EMBL" id="LNYX01000031">
    <property type="protein sequence ID" value="KTD61765.1"/>
    <property type="molecule type" value="Genomic_DNA"/>
</dbReference>
<feature type="domain" description="4Fe-4S ferredoxin-type" evidence="4">
    <location>
        <begin position="255"/>
        <end position="287"/>
    </location>
</feature>
<evidence type="ECO:0000259" key="4">
    <source>
        <dbReference type="PROSITE" id="PS51379"/>
    </source>
</evidence>
<proteinExistence type="predicted"/>
<keyword evidence="2" id="KW-0408">Iron</keyword>
<keyword evidence="1" id="KW-0479">Metal-binding</keyword>
<dbReference type="Gene3D" id="1.10.1060.10">
    <property type="entry name" value="Alpha-helical ferredoxin"/>
    <property type="match status" value="1"/>
</dbReference>
<dbReference type="AlphaFoldDB" id="A0A0W0YXX9"/>
<comment type="caution">
    <text evidence="5">The sequence shown here is derived from an EMBL/GenBank/DDBJ whole genome shotgun (WGS) entry which is preliminary data.</text>
</comment>
<dbReference type="PANTHER" id="PTHR40447">
    <property type="entry name" value="ANAEROBIC SULFITE REDUCTASE SUBUNIT A"/>
    <property type="match status" value="1"/>
</dbReference>
<evidence type="ECO:0000256" key="1">
    <source>
        <dbReference type="ARBA" id="ARBA00022723"/>
    </source>
</evidence>
<feature type="domain" description="4Fe-4S ferredoxin-type" evidence="4">
    <location>
        <begin position="337"/>
        <end position="365"/>
    </location>
</feature>
<dbReference type="PATRIC" id="fig|452.5.peg.2643"/>
<dbReference type="InterPro" id="IPR017896">
    <property type="entry name" value="4Fe4S_Fe-S-bd"/>
</dbReference>
<dbReference type="InterPro" id="IPR017900">
    <property type="entry name" value="4Fe4S_Fe_S_CS"/>
</dbReference>
<evidence type="ECO:0000313" key="6">
    <source>
        <dbReference type="Proteomes" id="UP000054877"/>
    </source>
</evidence>
<gene>
    <name evidence="5" type="ORF">Lspi_2395</name>
</gene>
<dbReference type="RefSeq" id="WP_058484290.1">
    <property type="nucleotide sequence ID" value="NZ_CAAAII010000001.1"/>
</dbReference>
<dbReference type="Proteomes" id="UP000054877">
    <property type="component" value="Unassembled WGS sequence"/>
</dbReference>
<dbReference type="InterPro" id="IPR009051">
    <property type="entry name" value="Helical_ferredxn"/>
</dbReference>
<organism evidence="5 6">
    <name type="scientific">Legionella spiritensis</name>
    <dbReference type="NCBI Taxonomy" id="452"/>
    <lineage>
        <taxon>Bacteria</taxon>
        <taxon>Pseudomonadati</taxon>
        <taxon>Pseudomonadota</taxon>
        <taxon>Gammaproteobacteria</taxon>
        <taxon>Legionellales</taxon>
        <taxon>Legionellaceae</taxon>
        <taxon>Legionella</taxon>
    </lineage>
</organism>
<protein>
    <submittedName>
        <fullName evidence="5">Hydrogenase subunit</fullName>
    </submittedName>
</protein>
<dbReference type="GO" id="GO:0051536">
    <property type="term" value="F:iron-sulfur cluster binding"/>
    <property type="evidence" value="ECO:0007669"/>
    <property type="project" value="UniProtKB-KW"/>
</dbReference>
<dbReference type="Pfam" id="PF17179">
    <property type="entry name" value="Fer4_22"/>
    <property type="match status" value="1"/>
</dbReference>
<name>A0A0W0YXX9_LEGSP</name>
<evidence type="ECO:0000256" key="2">
    <source>
        <dbReference type="ARBA" id="ARBA00023004"/>
    </source>
</evidence>
<reference evidence="5 6" key="1">
    <citation type="submission" date="2015-11" db="EMBL/GenBank/DDBJ databases">
        <title>Genomic analysis of 38 Legionella species identifies large and diverse effector repertoires.</title>
        <authorList>
            <person name="Burstein D."/>
            <person name="Amaro F."/>
            <person name="Zusman T."/>
            <person name="Lifshitz Z."/>
            <person name="Cohen O."/>
            <person name="Gilbert J.A."/>
            <person name="Pupko T."/>
            <person name="Shuman H.A."/>
            <person name="Segal G."/>
        </authorList>
    </citation>
    <scope>NUCLEOTIDE SEQUENCE [LARGE SCALE GENOMIC DNA]</scope>
    <source>
        <strain evidence="5 6">Mt.St.Helens-9</strain>
    </source>
</reference>